<evidence type="ECO:0000313" key="7">
    <source>
        <dbReference type="EMBL" id="KDN94962.1"/>
    </source>
</evidence>
<feature type="compositionally biased region" description="Basic and acidic residues" evidence="5">
    <location>
        <begin position="116"/>
        <end position="132"/>
    </location>
</feature>
<evidence type="ECO:0000256" key="2">
    <source>
        <dbReference type="ARBA" id="ARBA00022723"/>
    </source>
</evidence>
<reference evidence="7 8" key="1">
    <citation type="submission" date="2014-04" db="EMBL/GenBank/DDBJ databases">
        <title>Draft genome sequence of Hydrogenovibrio marinus MH-110, a model organism for aerobic H2 metabolism.</title>
        <authorList>
            <person name="Cha H.J."/>
            <person name="Jo B.H."/>
            <person name="Hwang B.H."/>
        </authorList>
    </citation>
    <scope>NUCLEOTIDE SEQUENCE [LARGE SCALE GENOMIC DNA]</scope>
    <source>
        <strain evidence="7 8">MH-110</strain>
    </source>
</reference>
<dbReference type="GO" id="GO:0046872">
    <property type="term" value="F:metal ion binding"/>
    <property type="evidence" value="ECO:0007669"/>
    <property type="project" value="UniProtKB-KW"/>
</dbReference>
<feature type="compositionally biased region" description="Polar residues" evidence="5">
    <location>
        <begin position="47"/>
        <end position="71"/>
    </location>
</feature>
<comment type="caution">
    <text evidence="7">The sequence shown here is derived from an EMBL/GenBank/DDBJ whole genome shotgun (WGS) entry which is preliminary data.</text>
</comment>
<keyword evidence="2 4" id="KW-0479">Metal-binding</keyword>
<evidence type="ECO:0000256" key="4">
    <source>
        <dbReference type="PROSITE-ProRule" id="PRU00433"/>
    </source>
</evidence>
<dbReference type="InterPro" id="IPR050597">
    <property type="entry name" value="Cytochrome_c_Oxidase_Subunit"/>
</dbReference>
<name>A0A066ZN55_HYDMR</name>
<evidence type="ECO:0000256" key="1">
    <source>
        <dbReference type="ARBA" id="ARBA00022617"/>
    </source>
</evidence>
<dbReference type="Pfam" id="PF00034">
    <property type="entry name" value="Cytochrom_C"/>
    <property type="match status" value="1"/>
</dbReference>
<feature type="region of interest" description="Disordered" evidence="5">
    <location>
        <begin position="47"/>
        <end position="132"/>
    </location>
</feature>
<keyword evidence="8" id="KW-1185">Reference proteome</keyword>
<dbReference type="EMBL" id="JMIU01000001">
    <property type="protein sequence ID" value="KDN94962.1"/>
    <property type="molecule type" value="Genomic_DNA"/>
</dbReference>
<feature type="compositionally biased region" description="Basic and acidic residues" evidence="5">
    <location>
        <begin position="95"/>
        <end position="104"/>
    </location>
</feature>
<dbReference type="InterPro" id="IPR036909">
    <property type="entry name" value="Cyt_c-like_dom_sf"/>
</dbReference>
<evidence type="ECO:0000313" key="8">
    <source>
        <dbReference type="Proteomes" id="UP000027341"/>
    </source>
</evidence>
<gene>
    <name evidence="7" type="ORF">EI16_01215</name>
</gene>
<keyword evidence="3 4" id="KW-0408">Iron</keyword>
<dbReference type="PANTHER" id="PTHR33751">
    <property type="entry name" value="CBB3-TYPE CYTOCHROME C OXIDASE SUBUNIT FIXP"/>
    <property type="match status" value="1"/>
</dbReference>
<evidence type="ECO:0000256" key="3">
    <source>
        <dbReference type="ARBA" id="ARBA00023004"/>
    </source>
</evidence>
<feature type="compositionally biased region" description="Polar residues" evidence="5">
    <location>
        <begin position="78"/>
        <end position="94"/>
    </location>
</feature>
<dbReference type="PROSITE" id="PS51007">
    <property type="entry name" value="CYTC"/>
    <property type="match status" value="1"/>
</dbReference>
<dbReference type="SUPFAM" id="SSF46626">
    <property type="entry name" value="Cytochrome c"/>
    <property type="match status" value="1"/>
</dbReference>
<protein>
    <recommendedName>
        <fullName evidence="6">Cytochrome c domain-containing protein</fullName>
    </recommendedName>
</protein>
<evidence type="ECO:0000256" key="5">
    <source>
        <dbReference type="SAM" id="MobiDB-lite"/>
    </source>
</evidence>
<keyword evidence="1 4" id="KW-0349">Heme</keyword>
<evidence type="ECO:0000259" key="6">
    <source>
        <dbReference type="PROSITE" id="PS51007"/>
    </source>
</evidence>
<dbReference type="Gene3D" id="1.10.760.10">
    <property type="entry name" value="Cytochrome c-like domain"/>
    <property type="match status" value="1"/>
</dbReference>
<dbReference type="AlphaFoldDB" id="A0A066ZN55"/>
<dbReference type="STRING" id="28885.EI16_01215"/>
<dbReference type="GO" id="GO:0020037">
    <property type="term" value="F:heme binding"/>
    <property type="evidence" value="ECO:0007669"/>
    <property type="project" value="InterPro"/>
</dbReference>
<dbReference type="PANTHER" id="PTHR33751:SF1">
    <property type="entry name" value="CBB3-TYPE CYTOCHROME C OXIDASE SUBUNIT FIXP"/>
    <property type="match status" value="1"/>
</dbReference>
<feature type="compositionally biased region" description="Low complexity" evidence="5">
    <location>
        <begin position="105"/>
        <end position="114"/>
    </location>
</feature>
<sequence length="211" mass="22675">MQFIPKDTEFIKHRVKKNKEIQMKLKTLFLSSLLCVSSVALVGCGHSDNQTSSSENASKQAEALKSSTADQNLMPPNGEQTSTMDVKTQNLTTSEPEKPTDETAAKPAETTAPAEDIERAEPEKTAIDNEPHPAVKTGEEIFATCSACHGDHGQGGVGPKLKGLKKDDIIAKLKAYKAGKSFGPMSSMMIPNAQQLSEEDIKSVAAYIAKL</sequence>
<dbReference type="Proteomes" id="UP000027341">
    <property type="component" value="Unassembled WGS sequence"/>
</dbReference>
<dbReference type="InterPro" id="IPR009056">
    <property type="entry name" value="Cyt_c-like_dom"/>
</dbReference>
<proteinExistence type="predicted"/>
<feature type="domain" description="Cytochrome c" evidence="6">
    <location>
        <begin position="133"/>
        <end position="211"/>
    </location>
</feature>
<accession>A0A066ZN55</accession>
<organism evidence="7 8">
    <name type="scientific">Hydrogenovibrio marinus</name>
    <dbReference type="NCBI Taxonomy" id="28885"/>
    <lineage>
        <taxon>Bacteria</taxon>
        <taxon>Pseudomonadati</taxon>
        <taxon>Pseudomonadota</taxon>
        <taxon>Gammaproteobacteria</taxon>
        <taxon>Thiotrichales</taxon>
        <taxon>Piscirickettsiaceae</taxon>
        <taxon>Hydrogenovibrio</taxon>
    </lineage>
</organism>
<dbReference type="GO" id="GO:0009055">
    <property type="term" value="F:electron transfer activity"/>
    <property type="evidence" value="ECO:0007669"/>
    <property type="project" value="InterPro"/>
</dbReference>